<organism evidence="3 4">
    <name type="scientific">Yeguia hominis</name>
    <dbReference type="NCBI Taxonomy" id="2763662"/>
    <lineage>
        <taxon>Bacteria</taxon>
        <taxon>Bacillati</taxon>
        <taxon>Bacillota</taxon>
        <taxon>Clostridia</taxon>
        <taxon>Eubacteriales</taxon>
        <taxon>Yeguiaceae</taxon>
        <taxon>Yeguia</taxon>
    </lineage>
</organism>
<feature type="region of interest" description="Disordered" evidence="1">
    <location>
        <begin position="1"/>
        <end position="51"/>
    </location>
</feature>
<evidence type="ECO:0000256" key="1">
    <source>
        <dbReference type="SAM" id="MobiDB-lite"/>
    </source>
</evidence>
<proteinExistence type="predicted"/>
<evidence type="ECO:0000313" key="4">
    <source>
        <dbReference type="Proteomes" id="UP000651482"/>
    </source>
</evidence>
<keyword evidence="2" id="KW-0472">Membrane</keyword>
<keyword evidence="2" id="KW-0812">Transmembrane</keyword>
<accession>A0A926DA15</accession>
<feature type="transmembrane region" description="Helical" evidence="2">
    <location>
        <begin position="520"/>
        <end position="544"/>
    </location>
</feature>
<keyword evidence="2" id="KW-1133">Transmembrane helix</keyword>
<gene>
    <name evidence="3" type="ORF">IAG03_08360</name>
</gene>
<protein>
    <submittedName>
        <fullName evidence="3">GldG family protein</fullName>
    </submittedName>
</protein>
<dbReference type="Proteomes" id="UP000651482">
    <property type="component" value="Unassembled WGS sequence"/>
</dbReference>
<evidence type="ECO:0000313" key="3">
    <source>
        <dbReference type="EMBL" id="MBC8534011.1"/>
    </source>
</evidence>
<feature type="transmembrane region" description="Helical" evidence="2">
    <location>
        <begin position="66"/>
        <end position="88"/>
    </location>
</feature>
<evidence type="ECO:0000256" key="2">
    <source>
        <dbReference type="SAM" id="Phobius"/>
    </source>
</evidence>
<feature type="compositionally biased region" description="Low complexity" evidence="1">
    <location>
        <begin position="16"/>
        <end position="34"/>
    </location>
</feature>
<reference evidence="3" key="1">
    <citation type="submission" date="2020-08" db="EMBL/GenBank/DDBJ databases">
        <title>Genome public.</title>
        <authorList>
            <person name="Liu C."/>
            <person name="Sun Q."/>
        </authorList>
    </citation>
    <scope>NUCLEOTIDE SEQUENCE</scope>
    <source>
        <strain evidence="3">NSJ-40</strain>
    </source>
</reference>
<sequence>MSEKNKNLIPSEEEIPAAAAETPETDAAQTAAAEEPQESKTEKKAEKSKKHTGNFFKSTRFKRGGLATAASIGFIVIVVLLNVVFSILETRFPSMQIDMTTNKIFSLSDDALEAAEKVDIPTTIYILAGEEAAKNDTLLSSYGLQYSQVSVLAEKMQEANSNITVKYVDLDLNPTFASDSKYANYTLTTGSVLVENERRIRVLGITDLYSYTQDQTTGAATYYMQVDSALASALMQVTAENVPVVSIAAGSHSEMLANGLSSFKTLMENNQFEIKTFDPMTEEVPEDTQIVMLPTPSTDYTAEELAKLDAFLDDNTEGNRSLWVTFHPSQIDLPNLSAFLEEWGLEVPTEVIRESDKNNMIAADSTFFISSLTDEVDLGGEDSYKYFVTPQSRPVNTIFKSNNSVVTYALATSSDTSYIQDATSEEDISETATKQSYNTAALATKQVKVNGEYYHKSVVAFGSSMMMLDSYLSSNTFGNAVYLVDLARYTTGTTDSSIGVYTNKVETTTLDVTVPTSTRLFLGIGVFTLLIPIAILVAGVVVFLKRRHL</sequence>
<dbReference type="EMBL" id="JACRSN010000011">
    <property type="protein sequence ID" value="MBC8534011.1"/>
    <property type="molecule type" value="Genomic_DNA"/>
</dbReference>
<dbReference type="AlphaFoldDB" id="A0A926DA15"/>
<keyword evidence="4" id="KW-1185">Reference proteome</keyword>
<dbReference type="RefSeq" id="WP_249319660.1">
    <property type="nucleotide sequence ID" value="NZ_JACRSN010000011.1"/>
</dbReference>
<name>A0A926DA15_9FIRM</name>
<comment type="caution">
    <text evidence="3">The sequence shown here is derived from an EMBL/GenBank/DDBJ whole genome shotgun (WGS) entry which is preliminary data.</text>
</comment>